<dbReference type="Proteomes" id="UP000467105">
    <property type="component" value="Chromosome"/>
</dbReference>
<proteinExistence type="predicted"/>
<sequence length="67" mass="7142">MEVKDRGAVIGGGCLWHGTGGRRTARALPVRMGRPDEYAAPALAVIDNQTLDRAAIRLGAGRRFAPK</sequence>
<evidence type="ECO:0000313" key="2">
    <source>
        <dbReference type="Proteomes" id="UP000467105"/>
    </source>
</evidence>
<dbReference type="EMBL" id="AP022614">
    <property type="protein sequence ID" value="BBZ47924.1"/>
    <property type="molecule type" value="Genomic_DNA"/>
</dbReference>
<dbReference type="RefSeq" id="WP_139825842.1">
    <property type="nucleotide sequence ID" value="NZ_AP022614.1"/>
</dbReference>
<keyword evidence="2" id="KW-1185">Reference proteome</keyword>
<name>A0A7I7Z3X3_9MYCO</name>
<evidence type="ECO:0000313" key="1">
    <source>
        <dbReference type="EMBL" id="BBZ47924.1"/>
    </source>
</evidence>
<gene>
    <name evidence="1" type="ORF">MPRM_52050</name>
</gene>
<organism evidence="1 2">
    <name type="scientific">Mycobacterium parmense</name>
    <dbReference type="NCBI Taxonomy" id="185642"/>
    <lineage>
        <taxon>Bacteria</taxon>
        <taxon>Bacillati</taxon>
        <taxon>Actinomycetota</taxon>
        <taxon>Actinomycetes</taxon>
        <taxon>Mycobacteriales</taxon>
        <taxon>Mycobacteriaceae</taxon>
        <taxon>Mycobacterium</taxon>
        <taxon>Mycobacterium simiae complex</taxon>
    </lineage>
</organism>
<accession>A0A7I7Z3X3</accession>
<reference evidence="1 2" key="1">
    <citation type="journal article" date="2019" name="Emerg. Microbes Infect.">
        <title>Comprehensive subspecies identification of 175 nontuberculous mycobacteria species based on 7547 genomic profiles.</title>
        <authorList>
            <person name="Matsumoto Y."/>
            <person name="Kinjo T."/>
            <person name="Motooka D."/>
            <person name="Nabeya D."/>
            <person name="Jung N."/>
            <person name="Uechi K."/>
            <person name="Horii T."/>
            <person name="Iida T."/>
            <person name="Fujita J."/>
            <person name="Nakamura S."/>
        </authorList>
    </citation>
    <scope>NUCLEOTIDE SEQUENCE [LARGE SCALE GENOMIC DNA]</scope>
    <source>
        <strain evidence="1 2">JCM 14742</strain>
    </source>
</reference>
<dbReference type="AlphaFoldDB" id="A0A7I7Z3X3"/>
<dbReference type="OrthoDB" id="9758243at2"/>
<protein>
    <submittedName>
        <fullName evidence="1">Uncharacterized protein</fullName>
    </submittedName>
</protein>